<keyword evidence="4" id="KW-1185">Reference proteome</keyword>
<keyword evidence="1" id="KW-0547">Nucleotide-binding</keyword>
<dbReference type="Proteomes" id="UP000319811">
    <property type="component" value="Segment"/>
</dbReference>
<proteinExistence type="predicted"/>
<sequence length="81" mass="9148">MSTFASSVSTKDIDHRFDFHPATTIERRNDHASVRETLKQVAHFIDANVPPGREKALAITHLETAMFWANAAIARNTEEKK</sequence>
<evidence type="ECO:0000313" key="3">
    <source>
        <dbReference type="EMBL" id="QDF15435.1"/>
    </source>
</evidence>
<dbReference type="EMBL" id="MK977705">
    <property type="protein sequence ID" value="QDF15435.1"/>
    <property type="molecule type" value="Genomic_DNA"/>
</dbReference>
<organism evidence="3 4">
    <name type="scientific">Gordonia phage Mollymur</name>
    <dbReference type="NCBI Taxonomy" id="2590895"/>
    <lineage>
        <taxon>Viruses</taxon>
        <taxon>Duplodnaviria</taxon>
        <taxon>Heunggongvirae</taxon>
        <taxon>Uroviricota</taxon>
        <taxon>Caudoviricetes</taxon>
        <taxon>Mollymurvirus</taxon>
        <taxon>Mollymurvirus mollymur</taxon>
    </lineage>
</organism>
<accession>A0A4Y6E9U7</accession>
<protein>
    <recommendedName>
        <fullName evidence="2">Acb2/Tad1 hairpin domain-containing protein</fullName>
    </recommendedName>
</protein>
<reference evidence="3 4" key="1">
    <citation type="submission" date="2019-05" db="EMBL/GenBank/DDBJ databases">
        <authorList>
            <person name="Murphy M.E."/>
            <person name="Alvaro L.E."/>
            <person name="Baker K.N."/>
            <person name="Baxter I.S."/>
            <person name="Brown M.R."/>
            <person name="Driscoll K.D."/>
            <person name="Elrubaie J.M."/>
            <person name="Feith S.L."/>
            <person name="Indihar D.F."/>
            <person name="Knoch V.T."/>
            <person name="Koirtyohann K.M."/>
            <person name="Kratz M.A."/>
            <person name="Lear A.H."/>
            <person name="Lindblom K.E."/>
            <person name="Marcus E.R."/>
            <person name="Sensor R."/>
            <person name="Sherman S.J."/>
            <person name="Swift V.R."/>
            <person name="White K.E."/>
            <person name="Wills S.J."/>
            <person name="Gatt S.M."/>
            <person name="Lohbauer S.A."/>
            <person name="Power T.R."/>
            <person name="Rosales K.A."/>
            <person name="Sisson B.M."/>
            <person name="Isern S."/>
            <person name="Michael S.F."/>
            <person name="Monti D.L."/>
            <person name="Garlena R.A."/>
            <person name="Russell D.A."/>
            <person name="Pope W.H."/>
            <person name="Jacobs-Sera D."/>
            <person name="Hatfull G.F."/>
        </authorList>
    </citation>
    <scope>NUCLEOTIDE SEQUENCE [LARGE SCALE GENOMIC DNA]</scope>
</reference>
<dbReference type="GO" id="GO:0000166">
    <property type="term" value="F:nucleotide binding"/>
    <property type="evidence" value="ECO:0007669"/>
    <property type="project" value="UniProtKB-KW"/>
</dbReference>
<feature type="domain" description="Acb2/Tad1 hairpin" evidence="2">
    <location>
        <begin position="12"/>
        <end position="74"/>
    </location>
</feature>
<dbReference type="RefSeq" id="YP_010667046.1">
    <property type="nucleotide sequence ID" value="NC_070948.1"/>
</dbReference>
<gene>
    <name evidence="3" type="primary">75</name>
    <name evidence="3" type="ORF">SEA_MOLLYMUR_75</name>
</gene>
<evidence type="ECO:0000313" key="4">
    <source>
        <dbReference type="Proteomes" id="UP000319811"/>
    </source>
</evidence>
<evidence type="ECO:0000259" key="2">
    <source>
        <dbReference type="Pfam" id="PF24729"/>
    </source>
</evidence>
<dbReference type="InterPro" id="IPR056098">
    <property type="entry name" value="Acb2/Tad1_hairpin"/>
</dbReference>
<dbReference type="KEGG" id="vg:77943158"/>
<evidence type="ECO:0000256" key="1">
    <source>
        <dbReference type="ARBA" id="ARBA00022741"/>
    </source>
</evidence>
<name>A0A4Y6E9U7_9CAUD</name>
<dbReference type="GeneID" id="77943158"/>
<dbReference type="Pfam" id="PF24729">
    <property type="entry name" value="Acb2_Tad1_hairpin"/>
    <property type="match status" value="1"/>
</dbReference>